<dbReference type="OrthoDB" id="2997350at2759"/>
<evidence type="ECO:0000256" key="1">
    <source>
        <dbReference type="SAM" id="MobiDB-lite"/>
    </source>
</evidence>
<keyword evidence="3" id="KW-1185">Reference proteome</keyword>
<name>A0A9W8MWH3_9AGAR</name>
<reference evidence="2" key="1">
    <citation type="submission" date="2022-07" db="EMBL/GenBank/DDBJ databases">
        <title>Genome Sequence of Agrocybe chaxingu.</title>
        <authorList>
            <person name="Buettner E."/>
        </authorList>
    </citation>
    <scope>NUCLEOTIDE SEQUENCE</scope>
    <source>
        <strain evidence="2">MP-N11</strain>
    </source>
</reference>
<dbReference type="Proteomes" id="UP001148786">
    <property type="component" value="Unassembled WGS sequence"/>
</dbReference>
<protein>
    <submittedName>
        <fullName evidence="2">Uncharacterized protein</fullName>
    </submittedName>
</protein>
<dbReference type="AlphaFoldDB" id="A0A9W8MWH3"/>
<feature type="compositionally biased region" description="Low complexity" evidence="1">
    <location>
        <begin position="1"/>
        <end position="13"/>
    </location>
</feature>
<feature type="region of interest" description="Disordered" evidence="1">
    <location>
        <begin position="1"/>
        <end position="47"/>
    </location>
</feature>
<proteinExistence type="predicted"/>
<sequence length="379" mass="43306">MSSSSSQPVASTSKRTLSVDRQLGADGSFTPTEFNGSDSDGYMSDDEKENNASFEKFVMGPVGAPGLRFPLRKYLSEAAFPDFGSPTRPPLLYLKTVPRAAQWPKFRHLVMPAGTRTLKEVVHFQSWALNFQIKEMLADYNAAKLALEAPLPGEPMSLEFRLPFDRIVDFEPRDLAFLDNIRNEDDMFILFKRYILDTASETCRFMHRAPPKSPLAESFKFHPANRLCPAHHARWDIYAMGPQHEWSTSIPLIVIYVPPWEFGTEDFKQLVALQKFDHGILDVLDRKTYVASDVLWAIAYEALRSGKGHKFVFTNYVHWAFGFFDNDYTQAIISDVREARLIDAHGRLAPMGPQKGHSVLEMLIFWMEYKHWVKFGPSL</sequence>
<gene>
    <name evidence="2" type="ORF">NLJ89_g6350</name>
</gene>
<dbReference type="EMBL" id="JANKHO010000667">
    <property type="protein sequence ID" value="KAJ3507359.1"/>
    <property type="molecule type" value="Genomic_DNA"/>
</dbReference>
<evidence type="ECO:0000313" key="3">
    <source>
        <dbReference type="Proteomes" id="UP001148786"/>
    </source>
</evidence>
<organism evidence="2 3">
    <name type="scientific">Agrocybe chaxingu</name>
    <dbReference type="NCBI Taxonomy" id="84603"/>
    <lineage>
        <taxon>Eukaryota</taxon>
        <taxon>Fungi</taxon>
        <taxon>Dikarya</taxon>
        <taxon>Basidiomycota</taxon>
        <taxon>Agaricomycotina</taxon>
        <taxon>Agaricomycetes</taxon>
        <taxon>Agaricomycetidae</taxon>
        <taxon>Agaricales</taxon>
        <taxon>Agaricineae</taxon>
        <taxon>Strophariaceae</taxon>
        <taxon>Agrocybe</taxon>
    </lineage>
</organism>
<comment type="caution">
    <text evidence="2">The sequence shown here is derived from an EMBL/GenBank/DDBJ whole genome shotgun (WGS) entry which is preliminary data.</text>
</comment>
<feature type="compositionally biased region" description="Polar residues" evidence="1">
    <location>
        <begin position="29"/>
        <end position="38"/>
    </location>
</feature>
<accession>A0A9W8MWH3</accession>
<evidence type="ECO:0000313" key="2">
    <source>
        <dbReference type="EMBL" id="KAJ3507359.1"/>
    </source>
</evidence>